<evidence type="ECO:0000256" key="1">
    <source>
        <dbReference type="SAM" id="Phobius"/>
    </source>
</evidence>
<dbReference type="InterPro" id="IPR018943">
    <property type="entry name" value="Oligosaccaryltransferase"/>
</dbReference>
<reference evidence="2" key="1">
    <citation type="submission" date="2021-01" db="EMBL/GenBank/DDBJ databases">
        <authorList>
            <consortium name="Genoscope - CEA"/>
            <person name="William W."/>
        </authorList>
    </citation>
    <scope>NUCLEOTIDE SEQUENCE</scope>
</reference>
<dbReference type="Proteomes" id="UP000688137">
    <property type="component" value="Unassembled WGS sequence"/>
</dbReference>
<gene>
    <name evidence="2" type="ORF">PPRIM_AZ9-3.1.T0060068</name>
</gene>
<keyword evidence="1" id="KW-0812">Transmembrane</keyword>
<organism evidence="2 3">
    <name type="scientific">Paramecium primaurelia</name>
    <dbReference type="NCBI Taxonomy" id="5886"/>
    <lineage>
        <taxon>Eukaryota</taxon>
        <taxon>Sar</taxon>
        <taxon>Alveolata</taxon>
        <taxon>Ciliophora</taxon>
        <taxon>Intramacronucleata</taxon>
        <taxon>Oligohymenophorea</taxon>
        <taxon>Peniculida</taxon>
        <taxon>Parameciidae</taxon>
        <taxon>Paramecium</taxon>
    </lineage>
</organism>
<keyword evidence="3" id="KW-1185">Reference proteome</keyword>
<dbReference type="AlphaFoldDB" id="A0A8S1JUD4"/>
<protein>
    <submittedName>
        <fullName evidence="2">Uncharacterized protein</fullName>
    </submittedName>
</protein>
<comment type="caution">
    <text evidence="2">The sequence shown here is derived from an EMBL/GenBank/DDBJ whole genome shotgun (WGS) entry which is preliminary data.</text>
</comment>
<proteinExistence type="predicted"/>
<evidence type="ECO:0000313" key="3">
    <source>
        <dbReference type="Proteomes" id="UP000688137"/>
    </source>
</evidence>
<name>A0A8S1JUD4_PARPR</name>
<sequence length="35" mass="4002">MEYEIMLLCNTLGIGIVVMIILYHLIGTKADKKTY</sequence>
<dbReference type="Pfam" id="PF10215">
    <property type="entry name" value="Ost4"/>
    <property type="match status" value="1"/>
</dbReference>
<dbReference type="EMBL" id="CAJJDM010000003">
    <property type="protein sequence ID" value="CAD8043986.1"/>
    <property type="molecule type" value="Genomic_DNA"/>
</dbReference>
<evidence type="ECO:0000313" key="2">
    <source>
        <dbReference type="EMBL" id="CAD8043986.1"/>
    </source>
</evidence>
<feature type="transmembrane region" description="Helical" evidence="1">
    <location>
        <begin position="7"/>
        <end position="26"/>
    </location>
</feature>
<keyword evidence="1" id="KW-1133">Transmembrane helix</keyword>
<keyword evidence="1" id="KW-0472">Membrane</keyword>
<accession>A0A8S1JUD4</accession>